<keyword evidence="2" id="KW-0874">Quinone</keyword>
<evidence type="ECO:0000313" key="5">
    <source>
        <dbReference type="Proteomes" id="UP000244755"/>
    </source>
</evidence>
<dbReference type="KEGG" id="mee:DA075_28270"/>
<dbReference type="EC" id="7.1.1.-" evidence="2"/>
<evidence type="ECO:0000256" key="2">
    <source>
        <dbReference type="RuleBase" id="RU004429"/>
    </source>
</evidence>
<dbReference type="Gene3D" id="1.20.120.1200">
    <property type="entry name" value="NADH-ubiquinone/plastoquinone oxidoreductase chain 6, subunit NuoJ"/>
    <property type="match status" value="2"/>
</dbReference>
<gene>
    <name evidence="4" type="ORF">DA075_28270</name>
</gene>
<feature type="compositionally biased region" description="Basic and acidic residues" evidence="3">
    <location>
        <begin position="297"/>
        <end position="312"/>
    </location>
</feature>
<accession>A0A2R4WRX5</accession>
<keyword evidence="2" id="KW-1133">Transmembrane helix</keyword>
<sequence length="312" mass="32645">MMAAFDILAFGACSFVAVAGALGMATTMSMFRSGIFLMASFIGVAGLFILLSADLIGLLQVMMYIGGFLVMILFMVLVMHDPGGAMMAGMELSPLERWFSKGLVPRDEATSAGQDDPASGEGRSHAGNRHEGHAMPHGEGRHGHARDHGGGAMPHGAHGGHAEHRHADHQHGDGGHGGMDMSMVTPVRPLAAWLAAAAGVVLVGMLFLRPAWPVTDAVPDPDSARRVGNLLMDKYMVAFEGAGFLILIGIFGAVLLARPSTHPDDPSRAAKAAVDAKPEAIRDDRLAPLAEAGGAPEPEHHGSHHGHEDHVG</sequence>
<dbReference type="PANTHER" id="PTHR33269">
    <property type="entry name" value="NADH-UBIQUINONE OXIDOREDUCTASE CHAIN 6"/>
    <property type="match status" value="1"/>
</dbReference>
<feature type="transmembrane region" description="Helical" evidence="2">
    <location>
        <begin position="58"/>
        <end position="80"/>
    </location>
</feature>
<dbReference type="InterPro" id="IPR042106">
    <property type="entry name" value="Nuo/plastoQ_OxRdtase_6_NuoJ"/>
</dbReference>
<dbReference type="AlphaFoldDB" id="A0A2R4WRX5"/>
<evidence type="ECO:0000256" key="3">
    <source>
        <dbReference type="SAM" id="MobiDB-lite"/>
    </source>
</evidence>
<evidence type="ECO:0000313" key="4">
    <source>
        <dbReference type="EMBL" id="AWB24289.1"/>
    </source>
</evidence>
<dbReference type="OrthoDB" id="9814997at2"/>
<dbReference type="EMBL" id="CP028843">
    <property type="protein sequence ID" value="AWB24289.1"/>
    <property type="molecule type" value="Genomic_DNA"/>
</dbReference>
<dbReference type="RefSeq" id="WP_091887277.1">
    <property type="nucleotide sequence ID" value="NZ_CP028843.1"/>
</dbReference>
<keyword evidence="2" id="KW-0812">Transmembrane</keyword>
<dbReference type="GO" id="GO:0048038">
    <property type="term" value="F:quinone binding"/>
    <property type="evidence" value="ECO:0007669"/>
    <property type="project" value="UniProtKB-UniRule"/>
</dbReference>
<reference evidence="4 5" key="1">
    <citation type="submission" date="2018-04" db="EMBL/GenBank/DDBJ databases">
        <title>Methylobacterium sp. PR1016A genome.</title>
        <authorList>
            <person name="Park W."/>
        </authorList>
    </citation>
    <scope>NUCLEOTIDE SEQUENCE [LARGE SCALE GENOMIC DNA]</scope>
    <source>
        <strain evidence="4 5">PR1016A</strain>
    </source>
</reference>
<keyword evidence="2" id="KW-0472">Membrane</keyword>
<dbReference type="Proteomes" id="UP000244755">
    <property type="component" value="Chromosome 1"/>
</dbReference>
<protein>
    <recommendedName>
        <fullName evidence="2">NADH-quinone oxidoreductase subunit J</fullName>
        <ecNumber evidence="2">7.1.1.-</ecNumber>
    </recommendedName>
</protein>
<feature type="region of interest" description="Disordered" evidence="3">
    <location>
        <begin position="106"/>
        <end position="177"/>
    </location>
</feature>
<feature type="transmembrane region" description="Helical" evidence="2">
    <location>
        <begin position="190"/>
        <end position="208"/>
    </location>
</feature>
<name>A0A2R4WRX5_9HYPH</name>
<feature type="compositionally biased region" description="Basic and acidic residues" evidence="3">
    <location>
        <begin position="122"/>
        <end position="149"/>
    </location>
</feature>
<dbReference type="GO" id="GO:0008137">
    <property type="term" value="F:NADH dehydrogenase (ubiquinone) activity"/>
    <property type="evidence" value="ECO:0007669"/>
    <property type="project" value="UniProtKB-UniRule"/>
</dbReference>
<keyword evidence="5" id="KW-1185">Reference proteome</keyword>
<comment type="catalytic activity">
    <reaction evidence="2">
        <text>a quinone + NADH + 5 H(+)(in) = a quinol + NAD(+) + 4 H(+)(out)</text>
        <dbReference type="Rhea" id="RHEA:57888"/>
        <dbReference type="ChEBI" id="CHEBI:15378"/>
        <dbReference type="ChEBI" id="CHEBI:24646"/>
        <dbReference type="ChEBI" id="CHEBI:57540"/>
        <dbReference type="ChEBI" id="CHEBI:57945"/>
        <dbReference type="ChEBI" id="CHEBI:132124"/>
    </reaction>
</comment>
<dbReference type="GO" id="GO:0005886">
    <property type="term" value="C:plasma membrane"/>
    <property type="evidence" value="ECO:0007669"/>
    <property type="project" value="UniProtKB-SubCell"/>
</dbReference>
<comment type="function">
    <text evidence="2">NDH-1 shuttles electrons from NADH, via FMN and iron-sulfur (Fe-S) centers, to quinones in the respiratory chain. Couples the redox reaction to proton translocation (for every two electrons transferred, four hydrogen ions are translocated across the cytoplasmic membrane), and thus conserves the redox energy in a proton gradient.</text>
</comment>
<feature type="compositionally biased region" description="Basic and acidic residues" evidence="3">
    <location>
        <begin position="160"/>
        <end position="174"/>
    </location>
</feature>
<dbReference type="InterPro" id="IPR001457">
    <property type="entry name" value="NADH_UbQ/plastoQ_OxRdtase_su6"/>
</dbReference>
<keyword evidence="2" id="KW-0520">NAD</keyword>
<feature type="transmembrane region" description="Helical" evidence="2">
    <location>
        <begin position="33"/>
        <end position="51"/>
    </location>
</feature>
<evidence type="ECO:0000256" key="1">
    <source>
        <dbReference type="ARBA" id="ARBA00005698"/>
    </source>
</evidence>
<organism evidence="4 5">
    <name type="scientific">Methylobacterium currus</name>
    <dbReference type="NCBI Taxonomy" id="2051553"/>
    <lineage>
        <taxon>Bacteria</taxon>
        <taxon>Pseudomonadati</taxon>
        <taxon>Pseudomonadota</taxon>
        <taxon>Alphaproteobacteria</taxon>
        <taxon>Hyphomicrobiales</taxon>
        <taxon>Methylobacteriaceae</taxon>
        <taxon>Methylobacterium</taxon>
    </lineage>
</organism>
<dbReference type="Pfam" id="PF00499">
    <property type="entry name" value="Oxidored_q3"/>
    <property type="match status" value="1"/>
</dbReference>
<comment type="similarity">
    <text evidence="1 2">Belongs to the complex I subunit 6 family.</text>
</comment>
<comment type="caution">
    <text evidence="2">Lacks conserved residue(s) required for the propagation of feature annotation.</text>
</comment>
<keyword evidence="2" id="KW-1003">Cell membrane</keyword>
<proteinExistence type="inferred from homology"/>
<dbReference type="PANTHER" id="PTHR33269:SF17">
    <property type="entry name" value="NADH-UBIQUINONE OXIDOREDUCTASE CHAIN 6"/>
    <property type="match status" value="1"/>
</dbReference>
<feature type="compositionally biased region" description="Gly residues" evidence="3">
    <location>
        <begin position="150"/>
        <end position="159"/>
    </location>
</feature>
<feature type="region of interest" description="Disordered" evidence="3">
    <location>
        <begin position="288"/>
        <end position="312"/>
    </location>
</feature>
<feature type="transmembrane region" description="Helical" evidence="2">
    <location>
        <begin position="235"/>
        <end position="257"/>
    </location>
</feature>
<comment type="subcellular location">
    <subcellularLocation>
        <location evidence="2">Cell membrane</location>
        <topology evidence="2">Multi-pass membrane protein</topology>
    </subcellularLocation>
</comment>